<organism evidence="1 2">
    <name type="scientific">Vespertiliibacter pulmonis</name>
    <dbReference type="NCBI Taxonomy" id="1443036"/>
    <lineage>
        <taxon>Bacteria</taxon>
        <taxon>Pseudomonadati</taxon>
        <taxon>Pseudomonadota</taxon>
        <taxon>Gammaproteobacteria</taxon>
        <taxon>Pasteurellales</taxon>
        <taxon>Pasteurellaceae</taxon>
        <taxon>Vespertiliibacter</taxon>
    </lineage>
</organism>
<name>A0A3N4W398_9PAST</name>
<dbReference type="Pfam" id="PF10818">
    <property type="entry name" value="SecM_small"/>
    <property type="match status" value="1"/>
</dbReference>
<dbReference type="RefSeq" id="WP_170152413.1">
    <property type="nucleotide sequence ID" value="NZ_CP016615.1"/>
</dbReference>
<dbReference type="NCBIfam" id="NF038363">
    <property type="entry name" value="SecM_small"/>
    <property type="match status" value="1"/>
</dbReference>
<gene>
    <name evidence="1" type="ORF">EDC46_0029</name>
</gene>
<dbReference type="Proteomes" id="UP000281691">
    <property type="component" value="Unassembled WGS sequence"/>
</dbReference>
<comment type="caution">
    <text evidence="1">The sequence shown here is derived from an EMBL/GenBank/DDBJ whole genome shotgun (WGS) entry which is preliminary data.</text>
</comment>
<reference evidence="1 2" key="1">
    <citation type="submission" date="2018-11" db="EMBL/GenBank/DDBJ databases">
        <title>Genomic Encyclopedia of Type Strains, Phase IV (KMG-IV): sequencing the most valuable type-strain genomes for metagenomic binning, comparative biology and taxonomic classification.</title>
        <authorList>
            <person name="Goeker M."/>
        </authorList>
    </citation>
    <scope>NUCLEOTIDE SEQUENCE [LARGE SCALE GENOMIC DNA]</scope>
    <source>
        <strain evidence="1 2">DSM 27238</strain>
    </source>
</reference>
<evidence type="ECO:0000313" key="1">
    <source>
        <dbReference type="EMBL" id="RPE85651.1"/>
    </source>
</evidence>
<proteinExistence type="predicted"/>
<evidence type="ECO:0000313" key="2">
    <source>
        <dbReference type="Proteomes" id="UP000281691"/>
    </source>
</evidence>
<keyword evidence="2" id="KW-1185">Reference proteome</keyword>
<accession>A0A3N4W398</accession>
<dbReference type="AlphaFoldDB" id="A0A3N4W398"/>
<sequence length="106" mass="12076">MRFFKQLHKSAFWSQLLLGIVAILALPIPQLSNETENSPIQQTLTLSELVAKAQSQSDETQIYFFLQDLFSLQVVIKQAVTFCQLFTSYYHFDTLVNPPIRAGPVI</sequence>
<dbReference type="EMBL" id="RKQP01000001">
    <property type="protein sequence ID" value="RPE85651.1"/>
    <property type="molecule type" value="Genomic_DNA"/>
</dbReference>
<dbReference type="InterPro" id="IPR020508">
    <property type="entry name" value="SecM_small"/>
</dbReference>
<protein>
    <submittedName>
        <fullName evidence="1">Uncharacterized protein DUF2547</fullName>
    </submittedName>
</protein>